<feature type="region of interest" description="Disordered" evidence="10">
    <location>
        <begin position="104"/>
        <end position="132"/>
    </location>
</feature>
<dbReference type="FunFam" id="3.30.160.60:FF:000446">
    <property type="entry name" value="Zinc finger protein"/>
    <property type="match status" value="1"/>
</dbReference>
<dbReference type="GO" id="GO:0001227">
    <property type="term" value="F:DNA-binding transcription repressor activity, RNA polymerase II-specific"/>
    <property type="evidence" value="ECO:0007669"/>
    <property type="project" value="TreeGrafter"/>
</dbReference>
<evidence type="ECO:0000313" key="13">
    <source>
        <dbReference type="Proteomes" id="UP001328107"/>
    </source>
</evidence>
<evidence type="ECO:0000256" key="6">
    <source>
        <dbReference type="ARBA" id="ARBA00023015"/>
    </source>
</evidence>
<reference evidence="13" key="1">
    <citation type="submission" date="2022-10" db="EMBL/GenBank/DDBJ databases">
        <title>Genome assembly of Pristionchus species.</title>
        <authorList>
            <person name="Yoshida K."/>
            <person name="Sommer R.J."/>
        </authorList>
    </citation>
    <scope>NUCLEOTIDE SEQUENCE [LARGE SCALE GENOMIC DNA]</scope>
    <source>
        <strain evidence="13">RS5460</strain>
    </source>
</reference>
<sequence>QEHDEPNSVANNDENPTEANGILDRLILVRLLEEDEIKLEEPDEFIEDIELNEDSREKDSKEMSTEGGPPKKDESNFPFYDGPEKFYQGAIAWLQRPISPESGDVASVEELDDDQSGMATVDEDSNGDQGDAVGQRRLGEFTHSRNRVACEVCGKFVSKIYLREHKRIHEAKATGKKEHICEVCGREFAMRQYLRVHMTVHMQSLPAKVSEKPQQKQYECTVCGKVMTKGSVFRHQLSHLPDNDPRKMSKCGLCGKGVSRPNMARHLNWHNGRRYPCEICGNVYSYSTSLRDHMMSHTGECPYECSMCPERFNNIHKLRRHLVNHNQEILTIDE</sequence>
<keyword evidence="3" id="KW-0677">Repeat</keyword>
<dbReference type="GO" id="GO:0005654">
    <property type="term" value="C:nucleoplasm"/>
    <property type="evidence" value="ECO:0007669"/>
    <property type="project" value="TreeGrafter"/>
</dbReference>
<evidence type="ECO:0000256" key="9">
    <source>
        <dbReference type="PROSITE-ProRule" id="PRU00042"/>
    </source>
</evidence>
<feature type="domain" description="C2H2-type" evidence="11">
    <location>
        <begin position="179"/>
        <end position="206"/>
    </location>
</feature>
<evidence type="ECO:0000256" key="10">
    <source>
        <dbReference type="SAM" id="MobiDB-lite"/>
    </source>
</evidence>
<dbReference type="FunFam" id="3.30.160.60:FF:000145">
    <property type="entry name" value="Zinc finger protein 574"/>
    <property type="match status" value="1"/>
</dbReference>
<evidence type="ECO:0000256" key="3">
    <source>
        <dbReference type="ARBA" id="ARBA00022737"/>
    </source>
</evidence>
<dbReference type="AlphaFoldDB" id="A0AAN5C4T5"/>
<organism evidence="12 13">
    <name type="scientific">Pristionchus mayeri</name>
    <dbReference type="NCBI Taxonomy" id="1317129"/>
    <lineage>
        <taxon>Eukaryota</taxon>
        <taxon>Metazoa</taxon>
        <taxon>Ecdysozoa</taxon>
        <taxon>Nematoda</taxon>
        <taxon>Chromadorea</taxon>
        <taxon>Rhabditida</taxon>
        <taxon>Rhabditina</taxon>
        <taxon>Diplogasteromorpha</taxon>
        <taxon>Diplogasteroidea</taxon>
        <taxon>Neodiplogasteridae</taxon>
        <taxon>Pristionchus</taxon>
    </lineage>
</organism>
<feature type="domain" description="C2H2-type" evidence="11">
    <location>
        <begin position="303"/>
        <end position="328"/>
    </location>
</feature>
<evidence type="ECO:0000256" key="7">
    <source>
        <dbReference type="ARBA" id="ARBA00023163"/>
    </source>
</evidence>
<keyword evidence="2" id="KW-0479">Metal-binding</keyword>
<evidence type="ECO:0000256" key="2">
    <source>
        <dbReference type="ARBA" id="ARBA00022723"/>
    </source>
</evidence>
<dbReference type="Pfam" id="PF00096">
    <property type="entry name" value="zf-C2H2"/>
    <property type="match status" value="2"/>
</dbReference>
<evidence type="ECO:0000259" key="11">
    <source>
        <dbReference type="PROSITE" id="PS50157"/>
    </source>
</evidence>
<feature type="domain" description="C2H2-type" evidence="11">
    <location>
        <begin position="275"/>
        <end position="302"/>
    </location>
</feature>
<keyword evidence="4 9" id="KW-0863">Zinc-finger</keyword>
<evidence type="ECO:0000256" key="5">
    <source>
        <dbReference type="ARBA" id="ARBA00022833"/>
    </source>
</evidence>
<dbReference type="InterPro" id="IPR013087">
    <property type="entry name" value="Znf_C2H2_type"/>
</dbReference>
<keyword evidence="7" id="KW-0804">Transcription</keyword>
<evidence type="ECO:0000256" key="1">
    <source>
        <dbReference type="ARBA" id="ARBA00004123"/>
    </source>
</evidence>
<protein>
    <recommendedName>
        <fullName evidence="11">C2H2-type domain-containing protein</fullName>
    </recommendedName>
</protein>
<feature type="compositionally biased region" description="Acidic residues" evidence="10">
    <location>
        <begin position="37"/>
        <end position="52"/>
    </location>
</feature>
<dbReference type="GO" id="GO:0008270">
    <property type="term" value="F:zinc ion binding"/>
    <property type="evidence" value="ECO:0007669"/>
    <property type="project" value="UniProtKB-KW"/>
</dbReference>
<dbReference type="PANTHER" id="PTHR24399:SF23">
    <property type="entry name" value="C2H2-TYPE DOMAIN-CONTAINING PROTEIN"/>
    <property type="match status" value="1"/>
</dbReference>
<evidence type="ECO:0000313" key="12">
    <source>
        <dbReference type="EMBL" id="GMR30047.1"/>
    </source>
</evidence>
<feature type="region of interest" description="Disordered" evidence="10">
    <location>
        <begin position="37"/>
        <end position="80"/>
    </location>
</feature>
<evidence type="ECO:0000256" key="4">
    <source>
        <dbReference type="ARBA" id="ARBA00022771"/>
    </source>
</evidence>
<feature type="compositionally biased region" description="Polar residues" evidence="10">
    <location>
        <begin position="8"/>
        <end position="18"/>
    </location>
</feature>
<dbReference type="PROSITE" id="PS00028">
    <property type="entry name" value="ZINC_FINGER_C2H2_1"/>
    <property type="match status" value="3"/>
</dbReference>
<comment type="caution">
    <text evidence="12">The sequence shown here is derived from an EMBL/GenBank/DDBJ whole genome shotgun (WGS) entry which is preliminary data.</text>
</comment>
<dbReference type="Gene3D" id="3.30.160.60">
    <property type="entry name" value="Classic Zinc Finger"/>
    <property type="match status" value="4"/>
</dbReference>
<dbReference type="SMART" id="SM00355">
    <property type="entry name" value="ZnF_C2H2"/>
    <property type="match status" value="6"/>
</dbReference>
<dbReference type="GO" id="GO:0000978">
    <property type="term" value="F:RNA polymerase II cis-regulatory region sequence-specific DNA binding"/>
    <property type="evidence" value="ECO:0007669"/>
    <property type="project" value="TreeGrafter"/>
</dbReference>
<feature type="compositionally biased region" description="Acidic residues" evidence="10">
    <location>
        <begin position="107"/>
        <end position="126"/>
    </location>
</feature>
<comment type="subcellular location">
    <subcellularLocation>
        <location evidence="1">Nucleus</location>
    </subcellularLocation>
</comment>
<keyword evidence="6" id="KW-0805">Transcription regulation</keyword>
<feature type="compositionally biased region" description="Basic and acidic residues" evidence="10">
    <location>
        <begin position="53"/>
        <end position="75"/>
    </location>
</feature>
<dbReference type="Proteomes" id="UP001328107">
    <property type="component" value="Unassembled WGS sequence"/>
</dbReference>
<dbReference type="InterPro" id="IPR036236">
    <property type="entry name" value="Znf_C2H2_sf"/>
</dbReference>
<keyword evidence="5" id="KW-0862">Zinc</keyword>
<dbReference type="EMBL" id="BTRK01000001">
    <property type="protein sequence ID" value="GMR30047.1"/>
    <property type="molecule type" value="Genomic_DNA"/>
</dbReference>
<gene>
    <name evidence="12" type="ORF">PMAYCL1PPCAC_00242</name>
</gene>
<feature type="non-terminal residue" evidence="12">
    <location>
        <position position="1"/>
    </location>
</feature>
<feature type="region of interest" description="Disordered" evidence="10">
    <location>
        <begin position="1"/>
        <end position="22"/>
    </location>
</feature>
<dbReference type="PROSITE" id="PS50157">
    <property type="entry name" value="ZINC_FINGER_C2H2_2"/>
    <property type="match status" value="3"/>
</dbReference>
<dbReference type="PANTHER" id="PTHR24399">
    <property type="entry name" value="ZINC FINGER AND BTB DOMAIN-CONTAINING"/>
    <property type="match status" value="1"/>
</dbReference>
<dbReference type="SUPFAM" id="SSF57667">
    <property type="entry name" value="beta-beta-alpha zinc fingers"/>
    <property type="match status" value="2"/>
</dbReference>
<evidence type="ECO:0000256" key="8">
    <source>
        <dbReference type="ARBA" id="ARBA00023242"/>
    </source>
</evidence>
<proteinExistence type="predicted"/>
<accession>A0AAN5C4T5</accession>
<dbReference type="Pfam" id="PF13894">
    <property type="entry name" value="zf-C2H2_4"/>
    <property type="match status" value="1"/>
</dbReference>
<keyword evidence="8" id="KW-0539">Nucleus</keyword>
<name>A0AAN5C4T5_9BILA</name>
<keyword evidence="13" id="KW-1185">Reference proteome</keyword>